<dbReference type="InterPro" id="IPR050471">
    <property type="entry name" value="AB_hydrolase"/>
</dbReference>
<keyword evidence="3" id="KW-1185">Reference proteome</keyword>
<dbReference type="RefSeq" id="WP_188549357.1">
    <property type="nucleotide sequence ID" value="NZ_BMFY01000002.1"/>
</dbReference>
<comment type="caution">
    <text evidence="2">The sequence shown here is derived from an EMBL/GenBank/DDBJ whole genome shotgun (WGS) entry which is preliminary data.</text>
</comment>
<reference evidence="2" key="2">
    <citation type="submission" date="2020-09" db="EMBL/GenBank/DDBJ databases">
        <authorList>
            <person name="Sun Q."/>
            <person name="Zhou Y."/>
        </authorList>
    </citation>
    <scope>NUCLEOTIDE SEQUENCE</scope>
    <source>
        <strain evidence="2">CGMCC 1.12785</strain>
    </source>
</reference>
<accession>A0A8J2TVU9</accession>
<dbReference type="EMBL" id="BMFY01000002">
    <property type="protein sequence ID" value="GGA05275.1"/>
    <property type="molecule type" value="Genomic_DNA"/>
</dbReference>
<dbReference type="GO" id="GO:0046503">
    <property type="term" value="P:glycerolipid catabolic process"/>
    <property type="evidence" value="ECO:0007669"/>
    <property type="project" value="TreeGrafter"/>
</dbReference>
<sequence length="258" mass="28021">MRPEVRHNVHVRQVLGEGVPIVLIHGVSSSADVWAGVLPALPPDRPIVSYDLRGHGRSPHPPPPWSIDDFVADHLAILDALGIKAADTVGFSLGGLIAQAIAIEHPERVRRLVVAGSIAGRTEEEKERVLARLDRIERLGPYEVAKESVERWFTPEYVAAHPGVHDQVLSRMKELDPVSYAAAYRVLATTDLAAELHRISAPTLAVTGSGDVGSPPHMSERIAATVQQGRSVIIDGAKHSVLQEAPERIAEVIYEHIN</sequence>
<dbReference type="AlphaFoldDB" id="A0A8J2TVU9"/>
<organism evidence="2 3">
    <name type="scientific">Sediminivirga luteola</name>
    <dbReference type="NCBI Taxonomy" id="1774748"/>
    <lineage>
        <taxon>Bacteria</taxon>
        <taxon>Bacillati</taxon>
        <taxon>Actinomycetota</taxon>
        <taxon>Actinomycetes</taxon>
        <taxon>Micrococcales</taxon>
        <taxon>Brevibacteriaceae</taxon>
        <taxon>Sediminivirga</taxon>
    </lineage>
</organism>
<evidence type="ECO:0000313" key="2">
    <source>
        <dbReference type="EMBL" id="GGA05275.1"/>
    </source>
</evidence>
<dbReference type="PANTHER" id="PTHR43433">
    <property type="entry name" value="HYDROLASE, ALPHA/BETA FOLD FAMILY PROTEIN"/>
    <property type="match status" value="1"/>
</dbReference>
<reference evidence="2" key="1">
    <citation type="journal article" date="2014" name="Int. J. Syst. Evol. Microbiol.">
        <title>Complete genome sequence of Corynebacterium casei LMG S-19264T (=DSM 44701T), isolated from a smear-ripened cheese.</title>
        <authorList>
            <consortium name="US DOE Joint Genome Institute (JGI-PGF)"/>
            <person name="Walter F."/>
            <person name="Albersmeier A."/>
            <person name="Kalinowski J."/>
            <person name="Ruckert C."/>
        </authorList>
    </citation>
    <scope>NUCLEOTIDE SEQUENCE</scope>
    <source>
        <strain evidence="2">CGMCC 1.12785</strain>
    </source>
</reference>
<dbReference type="Pfam" id="PF00561">
    <property type="entry name" value="Abhydrolase_1"/>
    <property type="match status" value="1"/>
</dbReference>
<dbReference type="PANTHER" id="PTHR43433:SF5">
    <property type="entry name" value="AB HYDROLASE-1 DOMAIN-CONTAINING PROTEIN"/>
    <property type="match status" value="1"/>
</dbReference>
<dbReference type="SUPFAM" id="SSF53474">
    <property type="entry name" value="alpha/beta-Hydrolases"/>
    <property type="match status" value="1"/>
</dbReference>
<dbReference type="InterPro" id="IPR029058">
    <property type="entry name" value="AB_hydrolase_fold"/>
</dbReference>
<evidence type="ECO:0000259" key="1">
    <source>
        <dbReference type="Pfam" id="PF00561"/>
    </source>
</evidence>
<dbReference type="Gene3D" id="3.40.50.1820">
    <property type="entry name" value="alpha/beta hydrolase"/>
    <property type="match status" value="1"/>
</dbReference>
<evidence type="ECO:0000313" key="3">
    <source>
        <dbReference type="Proteomes" id="UP000616114"/>
    </source>
</evidence>
<name>A0A8J2TVU9_9MICO</name>
<dbReference type="Proteomes" id="UP000616114">
    <property type="component" value="Unassembled WGS sequence"/>
</dbReference>
<dbReference type="PRINTS" id="PR00111">
    <property type="entry name" value="ABHYDROLASE"/>
</dbReference>
<dbReference type="InterPro" id="IPR000073">
    <property type="entry name" value="AB_hydrolase_1"/>
</dbReference>
<protein>
    <submittedName>
        <fullName evidence="2">3-oxoadipate enol-lactone hydrolase</fullName>
    </submittedName>
</protein>
<gene>
    <name evidence="2" type="primary">pca</name>
    <name evidence="2" type="ORF">GCM10011333_05130</name>
</gene>
<dbReference type="GO" id="GO:0004806">
    <property type="term" value="F:triacylglycerol lipase activity"/>
    <property type="evidence" value="ECO:0007669"/>
    <property type="project" value="TreeGrafter"/>
</dbReference>
<feature type="domain" description="AB hydrolase-1" evidence="1">
    <location>
        <begin position="20"/>
        <end position="117"/>
    </location>
</feature>
<keyword evidence="2" id="KW-0378">Hydrolase</keyword>
<proteinExistence type="predicted"/>